<organism evidence="1 2">
    <name type="scientific">Nocardioides deserti</name>
    <dbReference type="NCBI Taxonomy" id="1588644"/>
    <lineage>
        <taxon>Bacteria</taxon>
        <taxon>Bacillati</taxon>
        <taxon>Actinomycetota</taxon>
        <taxon>Actinomycetes</taxon>
        <taxon>Propionibacteriales</taxon>
        <taxon>Nocardioidaceae</taxon>
        <taxon>Nocardioides</taxon>
    </lineage>
</organism>
<evidence type="ECO:0000313" key="2">
    <source>
        <dbReference type="Proteomes" id="UP000604001"/>
    </source>
</evidence>
<dbReference type="Proteomes" id="UP000604001">
    <property type="component" value="Unassembled WGS sequence"/>
</dbReference>
<keyword evidence="2" id="KW-1185">Reference proteome</keyword>
<accession>A0ABR6U399</accession>
<proteinExistence type="predicted"/>
<gene>
    <name evidence="1" type="ORF">H7344_01040</name>
</gene>
<reference evidence="1 2" key="1">
    <citation type="submission" date="2020-08" db="EMBL/GenBank/DDBJ databases">
        <title>novel species in genus Nocardioides.</title>
        <authorList>
            <person name="Zhang G."/>
        </authorList>
    </citation>
    <scope>NUCLEOTIDE SEQUENCE [LARGE SCALE GENOMIC DNA]</scope>
    <source>
        <strain evidence="1 2">SC8A-24</strain>
    </source>
</reference>
<dbReference type="RefSeq" id="WP_186344166.1">
    <property type="nucleotide sequence ID" value="NZ_BMMR01000001.1"/>
</dbReference>
<protein>
    <submittedName>
        <fullName evidence="1">Uncharacterized protein</fullName>
    </submittedName>
</protein>
<evidence type="ECO:0000313" key="1">
    <source>
        <dbReference type="EMBL" id="MBC2958876.1"/>
    </source>
</evidence>
<dbReference type="EMBL" id="JACMYC010000001">
    <property type="protein sequence ID" value="MBC2958876.1"/>
    <property type="molecule type" value="Genomic_DNA"/>
</dbReference>
<comment type="caution">
    <text evidence="1">The sequence shown here is derived from an EMBL/GenBank/DDBJ whole genome shotgun (WGS) entry which is preliminary data.</text>
</comment>
<sequence length="87" mass="9648">MGASNRDRMDVSRPTPVWVDESTKFAGPVSPGILLEWRQVDGHPEPRWEGLVTFAVGGGELPWSVETKWVREACLLPMAPLLPPIAR</sequence>
<name>A0ABR6U399_9ACTN</name>